<name>A0AAN9NVP7_PHACN</name>
<accession>A0AAN9NVP7</accession>
<keyword evidence="3" id="KW-1185">Reference proteome</keyword>
<evidence type="ECO:0000313" key="2">
    <source>
        <dbReference type="EMBL" id="KAK7377827.1"/>
    </source>
</evidence>
<proteinExistence type="predicted"/>
<reference evidence="2 3" key="1">
    <citation type="submission" date="2024-01" db="EMBL/GenBank/DDBJ databases">
        <title>The genomes of 5 underutilized Papilionoideae crops provide insights into root nodulation and disease resistanc.</title>
        <authorList>
            <person name="Jiang F."/>
        </authorList>
    </citation>
    <scope>NUCLEOTIDE SEQUENCE [LARGE SCALE GENOMIC DNA]</scope>
    <source>
        <strain evidence="2">JINMINGXINNONG_FW02</strain>
        <tissue evidence="2">Leaves</tissue>
    </source>
</reference>
<evidence type="ECO:0000256" key="1">
    <source>
        <dbReference type="SAM" id="MobiDB-lite"/>
    </source>
</evidence>
<organism evidence="2 3">
    <name type="scientific">Phaseolus coccineus</name>
    <name type="common">Scarlet runner bean</name>
    <name type="synonym">Phaseolus multiflorus</name>
    <dbReference type="NCBI Taxonomy" id="3886"/>
    <lineage>
        <taxon>Eukaryota</taxon>
        <taxon>Viridiplantae</taxon>
        <taxon>Streptophyta</taxon>
        <taxon>Embryophyta</taxon>
        <taxon>Tracheophyta</taxon>
        <taxon>Spermatophyta</taxon>
        <taxon>Magnoliopsida</taxon>
        <taxon>eudicotyledons</taxon>
        <taxon>Gunneridae</taxon>
        <taxon>Pentapetalae</taxon>
        <taxon>rosids</taxon>
        <taxon>fabids</taxon>
        <taxon>Fabales</taxon>
        <taxon>Fabaceae</taxon>
        <taxon>Papilionoideae</taxon>
        <taxon>50 kb inversion clade</taxon>
        <taxon>NPAAA clade</taxon>
        <taxon>indigoferoid/millettioid clade</taxon>
        <taxon>Phaseoleae</taxon>
        <taxon>Phaseolus</taxon>
    </lineage>
</organism>
<dbReference type="Proteomes" id="UP001374584">
    <property type="component" value="Unassembled WGS sequence"/>
</dbReference>
<evidence type="ECO:0000313" key="3">
    <source>
        <dbReference type="Proteomes" id="UP001374584"/>
    </source>
</evidence>
<gene>
    <name evidence="2" type="ORF">VNO80_03260</name>
</gene>
<dbReference type="EMBL" id="JAYMYR010000002">
    <property type="protein sequence ID" value="KAK7377827.1"/>
    <property type="molecule type" value="Genomic_DNA"/>
</dbReference>
<sequence>MLENQKRRANARTKREAKAEERVVASDEGPGAGASAAETPVAAITNMAITKVKKSFIFNASIAQSCSFFFSSSSFVCCKWEKMVLEERAVSGSWKTCCGIGWSYIDAGREKRRAAVQTFWLSTGSRLPGSRTCPVCWTECLHSISCCDTAVANGLWGQPSL</sequence>
<protein>
    <submittedName>
        <fullName evidence="2">Uncharacterized protein</fullName>
    </submittedName>
</protein>
<feature type="region of interest" description="Disordered" evidence="1">
    <location>
        <begin position="1"/>
        <end position="36"/>
    </location>
</feature>
<dbReference type="AlphaFoldDB" id="A0AAN9NVP7"/>
<feature type="compositionally biased region" description="Basic and acidic residues" evidence="1">
    <location>
        <begin position="13"/>
        <end position="25"/>
    </location>
</feature>
<comment type="caution">
    <text evidence="2">The sequence shown here is derived from an EMBL/GenBank/DDBJ whole genome shotgun (WGS) entry which is preliminary data.</text>
</comment>